<accession>A0A543CIR4</accession>
<dbReference type="SUPFAM" id="SSF51735">
    <property type="entry name" value="NAD(P)-binding Rossmann-fold domains"/>
    <property type="match status" value="1"/>
</dbReference>
<dbReference type="Proteomes" id="UP000316096">
    <property type="component" value="Unassembled WGS sequence"/>
</dbReference>
<dbReference type="EMBL" id="VFOZ01000001">
    <property type="protein sequence ID" value="TQL96930.1"/>
    <property type="molecule type" value="Genomic_DNA"/>
</dbReference>
<reference evidence="2 3" key="1">
    <citation type="submission" date="2019-06" db="EMBL/GenBank/DDBJ databases">
        <title>Sequencing the genomes of 1000 actinobacteria strains.</title>
        <authorList>
            <person name="Klenk H.-P."/>
        </authorList>
    </citation>
    <scope>NUCLEOTIDE SEQUENCE [LARGE SCALE GENOMIC DNA]</scope>
    <source>
        <strain evidence="2 3">DSM 102200</strain>
    </source>
</reference>
<evidence type="ECO:0000259" key="1">
    <source>
        <dbReference type="Pfam" id="PF03435"/>
    </source>
</evidence>
<dbReference type="PANTHER" id="PTHR43781:SF1">
    <property type="entry name" value="SACCHAROPINE DEHYDROGENASE"/>
    <property type="match status" value="1"/>
</dbReference>
<dbReference type="OrthoDB" id="4369409at2"/>
<dbReference type="Gene3D" id="3.40.50.720">
    <property type="entry name" value="NAD(P)-binding Rossmann-like Domain"/>
    <property type="match status" value="1"/>
</dbReference>
<comment type="caution">
    <text evidence="2">The sequence shown here is derived from an EMBL/GenBank/DDBJ whole genome shotgun (WGS) entry which is preliminary data.</text>
</comment>
<name>A0A543CIR4_9ACTN</name>
<dbReference type="AlphaFoldDB" id="A0A543CIR4"/>
<evidence type="ECO:0000313" key="2">
    <source>
        <dbReference type="EMBL" id="TQL96930.1"/>
    </source>
</evidence>
<protein>
    <submittedName>
        <fullName evidence="2">Saccharopine dehydrogenase-like protein</fullName>
    </submittedName>
</protein>
<organism evidence="2 3">
    <name type="scientific">Actinoallomurus bryophytorum</name>
    <dbReference type="NCBI Taxonomy" id="1490222"/>
    <lineage>
        <taxon>Bacteria</taxon>
        <taxon>Bacillati</taxon>
        <taxon>Actinomycetota</taxon>
        <taxon>Actinomycetes</taxon>
        <taxon>Streptosporangiales</taxon>
        <taxon>Thermomonosporaceae</taxon>
        <taxon>Actinoallomurus</taxon>
    </lineage>
</organism>
<dbReference type="RefSeq" id="WP_141955721.1">
    <property type="nucleotide sequence ID" value="NZ_VFOZ01000001.1"/>
</dbReference>
<proteinExistence type="predicted"/>
<dbReference type="InterPro" id="IPR005097">
    <property type="entry name" value="Sacchrp_dh_NADP-bd"/>
</dbReference>
<dbReference type="PANTHER" id="PTHR43781">
    <property type="entry name" value="SACCHAROPINE DEHYDROGENASE"/>
    <property type="match status" value="1"/>
</dbReference>
<keyword evidence="3" id="KW-1185">Reference proteome</keyword>
<dbReference type="InterPro" id="IPR036291">
    <property type="entry name" value="NAD(P)-bd_dom_sf"/>
</dbReference>
<dbReference type="Pfam" id="PF03435">
    <property type="entry name" value="Sacchrp_dh_NADP"/>
    <property type="match status" value="1"/>
</dbReference>
<sequence>MAGRIVVFGATGYTGTLTARALVAQGARPVLAGRNPETLAKLADDLGGLETLPADVEEPRTVRALVERDDVLVSTVGPYLRYGRAAVEAAVDAGAHYLDCTGEPPFVREVFEVYGPQAHSALIPALGYDFAPGNLAAALALDRVGDDGFRVDIGYFVGGGDLFRGLSVGTLRSIAGVASARMYTFRGRIHDERRARVRDFDVAGRSRTALSIGGSEHFALPASYPALYEVNVYLGWFGRATRTVAVAPRGAAALGIRVGLGALARLAGRWRGGKSTLTSRIVAVAYDAEGALLTDVHLSGGDPYDFTARALSWAACQAAQGMVETGALGPVGAFGLSELEAGCALAGIARVTG</sequence>
<evidence type="ECO:0000313" key="3">
    <source>
        <dbReference type="Proteomes" id="UP000316096"/>
    </source>
</evidence>
<gene>
    <name evidence="2" type="ORF">FB559_2483</name>
</gene>
<feature type="domain" description="Saccharopine dehydrogenase NADP binding" evidence="1">
    <location>
        <begin position="5"/>
        <end position="101"/>
    </location>
</feature>